<name>A0A540MC69_MALBA</name>
<gene>
    <name evidence="1" type="ORF">C1H46_018064</name>
</gene>
<dbReference type="EMBL" id="VIEB01000294">
    <property type="protein sequence ID" value="TQD96298.1"/>
    <property type="molecule type" value="Genomic_DNA"/>
</dbReference>
<reference evidence="1 2" key="1">
    <citation type="journal article" date="2019" name="G3 (Bethesda)">
        <title>Sequencing of a Wild Apple (Malus baccata) Genome Unravels the Differences Between Cultivated and Wild Apple Species Regarding Disease Resistance and Cold Tolerance.</title>
        <authorList>
            <person name="Chen X."/>
        </authorList>
    </citation>
    <scope>NUCLEOTIDE SEQUENCE [LARGE SCALE GENOMIC DNA]</scope>
    <source>
        <strain evidence="2">cv. Shandingzi</strain>
        <tissue evidence="1">Leaves</tissue>
    </source>
</reference>
<comment type="caution">
    <text evidence="1">The sequence shown here is derived from an EMBL/GenBank/DDBJ whole genome shotgun (WGS) entry which is preliminary data.</text>
</comment>
<proteinExistence type="predicted"/>
<keyword evidence="2" id="KW-1185">Reference proteome</keyword>
<sequence>MLKSSDRVFQALTLHNLRLVGSGALVNDDSGLVLEHNLLLRSSYPEWGLWVDGSW</sequence>
<accession>A0A540MC69</accession>
<dbReference type="AlphaFoldDB" id="A0A540MC69"/>
<evidence type="ECO:0000313" key="1">
    <source>
        <dbReference type="EMBL" id="TQD96298.1"/>
    </source>
</evidence>
<protein>
    <submittedName>
        <fullName evidence="1">Uncharacterized protein</fullName>
    </submittedName>
</protein>
<evidence type="ECO:0000313" key="2">
    <source>
        <dbReference type="Proteomes" id="UP000315295"/>
    </source>
</evidence>
<organism evidence="1 2">
    <name type="scientific">Malus baccata</name>
    <name type="common">Siberian crab apple</name>
    <name type="synonym">Pyrus baccata</name>
    <dbReference type="NCBI Taxonomy" id="106549"/>
    <lineage>
        <taxon>Eukaryota</taxon>
        <taxon>Viridiplantae</taxon>
        <taxon>Streptophyta</taxon>
        <taxon>Embryophyta</taxon>
        <taxon>Tracheophyta</taxon>
        <taxon>Spermatophyta</taxon>
        <taxon>Magnoliopsida</taxon>
        <taxon>eudicotyledons</taxon>
        <taxon>Gunneridae</taxon>
        <taxon>Pentapetalae</taxon>
        <taxon>rosids</taxon>
        <taxon>fabids</taxon>
        <taxon>Rosales</taxon>
        <taxon>Rosaceae</taxon>
        <taxon>Amygdaloideae</taxon>
        <taxon>Maleae</taxon>
        <taxon>Malus</taxon>
    </lineage>
</organism>
<dbReference type="Proteomes" id="UP000315295">
    <property type="component" value="Unassembled WGS sequence"/>
</dbReference>